<keyword evidence="3" id="KW-1185">Reference proteome</keyword>
<name>A0A6H1Q045_9PROT</name>
<keyword evidence="1" id="KW-0732">Signal</keyword>
<reference evidence="2 3" key="1">
    <citation type="journal article" date="2020" name="Nat. Microbiol.">
        <title>Lysogenic host-virus interactions in SAR11 marine bacteria.</title>
        <authorList>
            <person name="Morris R.M."/>
            <person name="Cain K.R."/>
            <person name="Hvorecny K.L."/>
            <person name="Kollman J.M."/>
        </authorList>
    </citation>
    <scope>NUCLEOTIDE SEQUENCE [LARGE SCALE GENOMIC DNA]</scope>
    <source>
        <strain evidence="2 3">NP1</strain>
    </source>
</reference>
<evidence type="ECO:0000313" key="3">
    <source>
        <dbReference type="Proteomes" id="UP000501094"/>
    </source>
</evidence>
<feature type="signal peptide" evidence="1">
    <location>
        <begin position="1"/>
        <end position="23"/>
    </location>
</feature>
<feature type="chain" id="PRO_5026102663" evidence="1">
    <location>
        <begin position="24"/>
        <end position="283"/>
    </location>
</feature>
<sequence>MKKIKLLILSIFLLNINFIFVNAAEVKGAADIYKVKMHKLELCTGHTTGDMDDVATSTTQCQGAVTIGSSAAGVEVDIASVSAGAVAGSFGDAMVLPLGETYTHVRVTLNRNMKLRTAAGIDTGEGSDVNNCMTIATTDGMYVTDEATDKYTHKPVVAENGNSGVSEEMSLYIYNGQQVGDNQNTFSLCQNASCGSVSASGWNYAAVASELTSAVAMQTMRSSVSTDQLSLIYALESPYTVALISPQIDMSFSTSQGIMAKEEVSNSFCSFAITEPTVTITIK</sequence>
<accession>A0A6H1Q045</accession>
<proteinExistence type="predicted"/>
<dbReference type="AlphaFoldDB" id="A0A6H1Q045"/>
<evidence type="ECO:0000256" key="1">
    <source>
        <dbReference type="SAM" id="SignalP"/>
    </source>
</evidence>
<evidence type="ECO:0000313" key="2">
    <source>
        <dbReference type="EMBL" id="QIZ20194.1"/>
    </source>
</evidence>
<organism evidence="2 3">
    <name type="scientific">Candidatus Pelagibacter giovannonii</name>
    <dbReference type="NCBI Taxonomy" id="2563896"/>
    <lineage>
        <taxon>Bacteria</taxon>
        <taxon>Pseudomonadati</taxon>
        <taxon>Pseudomonadota</taxon>
        <taxon>Alphaproteobacteria</taxon>
        <taxon>Candidatus Pelagibacterales</taxon>
        <taxon>Candidatus Pelagibacteraceae</taxon>
        <taxon>Candidatus Pelagibacter</taxon>
    </lineage>
</organism>
<dbReference type="KEGG" id="peg:E5R92_00075"/>
<dbReference type="RefSeq" id="WP_168606104.1">
    <property type="nucleotide sequence ID" value="NZ_CP038852.1"/>
</dbReference>
<dbReference type="EMBL" id="CP038852">
    <property type="protein sequence ID" value="QIZ20194.1"/>
    <property type="molecule type" value="Genomic_DNA"/>
</dbReference>
<dbReference type="Proteomes" id="UP000501094">
    <property type="component" value="Chromosome"/>
</dbReference>
<protein>
    <submittedName>
        <fullName evidence="2">Uncharacterized protein</fullName>
    </submittedName>
</protein>
<gene>
    <name evidence="2" type="ORF">E5R92_00075</name>
</gene>